<dbReference type="AlphaFoldDB" id="A0A2H3CPJ1"/>
<protein>
    <submittedName>
        <fullName evidence="2">Uncharacterized protein</fullName>
    </submittedName>
</protein>
<dbReference type="OrthoDB" id="10670788at2759"/>
<feature type="chain" id="PRO_5013648637" evidence="1">
    <location>
        <begin position="33"/>
        <end position="181"/>
    </location>
</feature>
<evidence type="ECO:0000313" key="2">
    <source>
        <dbReference type="EMBL" id="PBK84991.1"/>
    </source>
</evidence>
<dbReference type="Proteomes" id="UP000217790">
    <property type="component" value="Unassembled WGS sequence"/>
</dbReference>
<dbReference type="EMBL" id="KZ293694">
    <property type="protein sequence ID" value="PBK84991.1"/>
    <property type="molecule type" value="Genomic_DNA"/>
</dbReference>
<accession>A0A2H3CPJ1</accession>
<keyword evidence="3" id="KW-1185">Reference proteome</keyword>
<evidence type="ECO:0000256" key="1">
    <source>
        <dbReference type="SAM" id="SignalP"/>
    </source>
</evidence>
<organism evidence="2 3">
    <name type="scientific">Armillaria gallica</name>
    <name type="common">Bulbous honey fungus</name>
    <name type="synonym">Armillaria bulbosa</name>
    <dbReference type="NCBI Taxonomy" id="47427"/>
    <lineage>
        <taxon>Eukaryota</taxon>
        <taxon>Fungi</taxon>
        <taxon>Dikarya</taxon>
        <taxon>Basidiomycota</taxon>
        <taxon>Agaricomycotina</taxon>
        <taxon>Agaricomycetes</taxon>
        <taxon>Agaricomycetidae</taxon>
        <taxon>Agaricales</taxon>
        <taxon>Marasmiineae</taxon>
        <taxon>Physalacriaceae</taxon>
        <taxon>Armillaria</taxon>
    </lineage>
</organism>
<gene>
    <name evidence="2" type="ORF">ARMGADRAFT_1036695</name>
</gene>
<feature type="signal peptide" evidence="1">
    <location>
        <begin position="1"/>
        <end position="32"/>
    </location>
</feature>
<evidence type="ECO:0000313" key="3">
    <source>
        <dbReference type="Proteomes" id="UP000217790"/>
    </source>
</evidence>
<dbReference type="InParanoid" id="A0A2H3CPJ1"/>
<sequence length="181" mass="20091">MDIKGQPFKRLFGLALPAVISLALNTPGSVVAEVSHFGYLWIMIEVVPDSFCHSCAQPETPNLGFCDAYLGPLDDSETRSDLYSILDDLPSLESEALVTINSPSHERDEMHATQPGHNMDRGSTHILQAQTSIICILDFWVLVVSLVNPDEQAKGRQYRQQQGNRKAISYDVPIFTCRKAT</sequence>
<proteinExistence type="predicted"/>
<keyword evidence="1" id="KW-0732">Signal</keyword>
<name>A0A2H3CPJ1_ARMGA</name>
<reference evidence="3" key="1">
    <citation type="journal article" date="2017" name="Nat. Ecol. Evol.">
        <title>Genome expansion and lineage-specific genetic innovations in the forest pathogenic fungi Armillaria.</title>
        <authorList>
            <person name="Sipos G."/>
            <person name="Prasanna A.N."/>
            <person name="Walter M.C."/>
            <person name="O'Connor E."/>
            <person name="Balint B."/>
            <person name="Krizsan K."/>
            <person name="Kiss B."/>
            <person name="Hess J."/>
            <person name="Varga T."/>
            <person name="Slot J."/>
            <person name="Riley R."/>
            <person name="Boka B."/>
            <person name="Rigling D."/>
            <person name="Barry K."/>
            <person name="Lee J."/>
            <person name="Mihaltcheva S."/>
            <person name="LaButti K."/>
            <person name="Lipzen A."/>
            <person name="Waldron R."/>
            <person name="Moloney N.M."/>
            <person name="Sperisen C."/>
            <person name="Kredics L."/>
            <person name="Vagvoelgyi C."/>
            <person name="Patrignani A."/>
            <person name="Fitzpatrick D."/>
            <person name="Nagy I."/>
            <person name="Doyle S."/>
            <person name="Anderson J.B."/>
            <person name="Grigoriev I.V."/>
            <person name="Gueldener U."/>
            <person name="Muensterkoetter M."/>
            <person name="Nagy L.G."/>
        </authorList>
    </citation>
    <scope>NUCLEOTIDE SEQUENCE [LARGE SCALE GENOMIC DNA]</scope>
    <source>
        <strain evidence="3">Ar21-2</strain>
    </source>
</reference>